<accession>A0A0X8JN31</accession>
<keyword evidence="9" id="KW-1185">Reference proteome</keyword>
<evidence type="ECO:0000256" key="4">
    <source>
        <dbReference type="ARBA" id="ARBA00022840"/>
    </source>
</evidence>
<dbReference type="InterPro" id="IPR016188">
    <property type="entry name" value="PurM-like_N"/>
</dbReference>
<evidence type="ECO:0000313" key="8">
    <source>
        <dbReference type="EMBL" id="AMD91817.1"/>
    </source>
</evidence>
<keyword evidence="1" id="KW-0808">Transferase</keyword>
<evidence type="ECO:0000256" key="5">
    <source>
        <dbReference type="ARBA" id="ARBA00023266"/>
    </source>
</evidence>
<dbReference type="GO" id="GO:0005524">
    <property type="term" value="F:ATP binding"/>
    <property type="evidence" value="ECO:0007669"/>
    <property type="project" value="UniProtKB-KW"/>
</dbReference>
<feature type="domain" description="PurM-like N-terminal" evidence="6">
    <location>
        <begin position="18"/>
        <end position="125"/>
    </location>
</feature>
<evidence type="ECO:0000256" key="3">
    <source>
        <dbReference type="ARBA" id="ARBA00022777"/>
    </source>
</evidence>
<evidence type="ECO:0000259" key="6">
    <source>
        <dbReference type="Pfam" id="PF00586"/>
    </source>
</evidence>
<sequence>MLEAHADPRILTGLGNAEDAAVVCFPPGKALVQTIDFLTPVVNDPFRFGQIAAANALSDVYAMGGEPYAVMNVVCFPAGSMDGCVLREILRGGLLKVRESGAMLVGGHSVQDREIKYGLSVSGLVDPDGFATNSGLRPGDRLVLTKPVGSGVLATAVKAQWRGADGYEEEIFRWAARLNRIPGEAITRFGLRAATDVTGFGLGGHLLEMLRASDCSARLHVADVPVMSGALELATQGLVPQGSHSNRGFCQAETEVSDGMDAMAVDIVFDAQTSGGLLLGVPEEKCPSLLAWLHEQGELAVVVGQAEAMCPGVKRLLLC</sequence>
<dbReference type="Pfam" id="PF00586">
    <property type="entry name" value="AIRS"/>
    <property type="match status" value="1"/>
</dbReference>
<dbReference type="PANTHER" id="PTHR10256">
    <property type="entry name" value="SELENIDE, WATER DIKINASE"/>
    <property type="match status" value="1"/>
</dbReference>
<dbReference type="SUPFAM" id="SSF56042">
    <property type="entry name" value="PurM C-terminal domain-like"/>
    <property type="match status" value="1"/>
</dbReference>
<dbReference type="SUPFAM" id="SSF55326">
    <property type="entry name" value="PurM N-terminal domain-like"/>
    <property type="match status" value="1"/>
</dbReference>
<dbReference type="Pfam" id="PF02769">
    <property type="entry name" value="AIRS_C"/>
    <property type="match status" value="1"/>
</dbReference>
<dbReference type="PANTHER" id="PTHR10256:SF0">
    <property type="entry name" value="INACTIVE SELENIDE, WATER DIKINASE-LIKE PROTEIN-RELATED"/>
    <property type="match status" value="1"/>
</dbReference>
<keyword evidence="3 8" id="KW-0418">Kinase</keyword>
<protein>
    <submittedName>
        <fullName evidence="8">Selenide, water dikinase</fullName>
    </submittedName>
</protein>
<evidence type="ECO:0000256" key="2">
    <source>
        <dbReference type="ARBA" id="ARBA00022741"/>
    </source>
</evidence>
<dbReference type="Gene3D" id="3.30.1330.10">
    <property type="entry name" value="PurM-like, N-terminal domain"/>
    <property type="match status" value="1"/>
</dbReference>
<dbReference type="KEGG" id="doa:AXF15_00895"/>
<organism evidence="8 9">
    <name type="scientific">Desulfomicrobium orale DSM 12838</name>
    <dbReference type="NCBI Taxonomy" id="888061"/>
    <lineage>
        <taxon>Bacteria</taxon>
        <taxon>Pseudomonadati</taxon>
        <taxon>Thermodesulfobacteriota</taxon>
        <taxon>Desulfovibrionia</taxon>
        <taxon>Desulfovibrionales</taxon>
        <taxon>Desulfomicrobiaceae</taxon>
        <taxon>Desulfomicrobium</taxon>
    </lineage>
</organism>
<dbReference type="GO" id="GO:0005737">
    <property type="term" value="C:cytoplasm"/>
    <property type="evidence" value="ECO:0007669"/>
    <property type="project" value="TreeGrafter"/>
</dbReference>
<dbReference type="InterPro" id="IPR036676">
    <property type="entry name" value="PurM-like_C_sf"/>
</dbReference>
<dbReference type="EMBL" id="CP014230">
    <property type="protein sequence ID" value="AMD91817.1"/>
    <property type="molecule type" value="Genomic_DNA"/>
</dbReference>
<dbReference type="GO" id="GO:0004756">
    <property type="term" value="F:selenide, water dikinase activity"/>
    <property type="evidence" value="ECO:0007669"/>
    <property type="project" value="TreeGrafter"/>
</dbReference>
<dbReference type="InterPro" id="IPR004536">
    <property type="entry name" value="SPS/SelD"/>
</dbReference>
<dbReference type="Proteomes" id="UP000063964">
    <property type="component" value="Chromosome"/>
</dbReference>
<gene>
    <name evidence="8" type="ORF">AXF15_00895</name>
</gene>
<dbReference type="PIRSF" id="PIRSF036407">
    <property type="entry name" value="Selenphspht_syn"/>
    <property type="match status" value="1"/>
</dbReference>
<evidence type="ECO:0000259" key="7">
    <source>
        <dbReference type="Pfam" id="PF02769"/>
    </source>
</evidence>
<name>A0A0X8JN31_9BACT</name>
<dbReference type="Gene3D" id="3.90.650.10">
    <property type="entry name" value="PurM-like C-terminal domain"/>
    <property type="match status" value="1"/>
</dbReference>
<keyword evidence="4" id="KW-0067">ATP-binding</keyword>
<dbReference type="InterPro" id="IPR010918">
    <property type="entry name" value="PurM-like_C_dom"/>
</dbReference>
<feature type="domain" description="PurM-like C-terminal" evidence="7">
    <location>
        <begin position="137"/>
        <end position="308"/>
    </location>
</feature>
<dbReference type="InterPro" id="IPR036921">
    <property type="entry name" value="PurM-like_N_sf"/>
</dbReference>
<reference evidence="9" key="1">
    <citation type="submission" date="2016-02" db="EMBL/GenBank/DDBJ databases">
        <authorList>
            <person name="Holder M.E."/>
            <person name="Ajami N.J."/>
            <person name="Petrosino J.F."/>
        </authorList>
    </citation>
    <scope>NUCLEOTIDE SEQUENCE [LARGE SCALE GENOMIC DNA]</scope>
    <source>
        <strain evidence="9">DSM 12838</strain>
    </source>
</reference>
<keyword evidence="5" id="KW-0711">Selenium</keyword>
<keyword evidence="2" id="KW-0547">Nucleotide-binding</keyword>
<evidence type="ECO:0000313" key="9">
    <source>
        <dbReference type="Proteomes" id="UP000063964"/>
    </source>
</evidence>
<dbReference type="AlphaFoldDB" id="A0A0X8JN31"/>
<dbReference type="NCBIfam" id="TIGR00476">
    <property type="entry name" value="selD"/>
    <property type="match status" value="1"/>
</dbReference>
<dbReference type="STRING" id="888061.AXF15_00895"/>
<proteinExistence type="predicted"/>
<evidence type="ECO:0000256" key="1">
    <source>
        <dbReference type="ARBA" id="ARBA00022679"/>
    </source>
</evidence>
<dbReference type="GO" id="GO:0016260">
    <property type="term" value="P:selenocysteine biosynthetic process"/>
    <property type="evidence" value="ECO:0007669"/>
    <property type="project" value="TreeGrafter"/>
</dbReference>
<dbReference type="CDD" id="cd02195">
    <property type="entry name" value="SelD"/>
    <property type="match status" value="1"/>
</dbReference>